<feature type="transmembrane region" description="Helical" evidence="7">
    <location>
        <begin position="200"/>
        <end position="221"/>
    </location>
</feature>
<dbReference type="GO" id="GO:0015864">
    <property type="term" value="P:pyrimidine nucleoside transport"/>
    <property type="evidence" value="ECO:0007669"/>
    <property type="project" value="TreeGrafter"/>
</dbReference>
<dbReference type="Pfam" id="PF07670">
    <property type="entry name" value="Gate"/>
    <property type="match status" value="1"/>
</dbReference>
<dbReference type="InterPro" id="IPR002668">
    <property type="entry name" value="CNT_N_dom"/>
</dbReference>
<dbReference type="InParanoid" id="H3CKG4"/>
<feature type="transmembrane region" description="Helical" evidence="7">
    <location>
        <begin position="117"/>
        <end position="134"/>
    </location>
</feature>
<dbReference type="GO" id="GO:0015389">
    <property type="term" value="F:pyrimidine- and adenosine-specific:sodium symporter activity"/>
    <property type="evidence" value="ECO:0007669"/>
    <property type="project" value="TreeGrafter"/>
</dbReference>
<evidence type="ECO:0000256" key="2">
    <source>
        <dbReference type="ARBA" id="ARBA00009033"/>
    </source>
</evidence>
<evidence type="ECO:0000259" key="10">
    <source>
        <dbReference type="Pfam" id="PF07670"/>
    </source>
</evidence>
<feature type="transmembrane region" description="Helical" evidence="7">
    <location>
        <begin position="471"/>
        <end position="490"/>
    </location>
</feature>
<evidence type="ECO:0000256" key="1">
    <source>
        <dbReference type="ARBA" id="ARBA00004651"/>
    </source>
</evidence>
<dbReference type="InterPro" id="IPR011642">
    <property type="entry name" value="Gate_dom"/>
</dbReference>
<keyword evidence="3" id="KW-1003">Cell membrane</keyword>
<proteinExistence type="inferred from homology"/>
<evidence type="ECO:0000259" key="9">
    <source>
        <dbReference type="Pfam" id="PF07662"/>
    </source>
</evidence>
<dbReference type="AlphaFoldDB" id="H3CKG4"/>
<dbReference type="Ensembl" id="ENSTNIT00000008913.1">
    <property type="protein sequence ID" value="ENSTNIP00000008743.1"/>
    <property type="gene ID" value="ENSTNIG00000006003.1"/>
</dbReference>
<sequence length="601" mass="66567">RQMEVFQDYWNQHRDLICLVAKIVLAAVFIALVIVACIIDLHRALGLLVFTLLAIFFYFWDRLVERYGSWMWEASSPIRCLLSRNWFWMRCVLYASLLVLTVLWLVLDTAKQGTRQIVSFFGLLLFVLLMLVFSKHPFHWSWQALISGTLLQFLIALLIFRTSSGASAVEWIAQKVEILFGFTDVGSKFIFGKKYIDHPFAFKVMPVLLFLSSIVSVLYYVGFMPWLICKIGYAMQIVMGTTSVESVVAAGTIFLGQTESLILVRPYISKLTLSEIHALITVGLAGISGTMFAAYIALGVKAEHVLTSTVMSAPASLAIAKTFWPETETSSVKDESGIKIPVDDNTNVFEAASRGATSAVGLVVTIVVNLMVFISLMTFLDSILSWFGSLFDCPQLSFALIFSYVFRPLAFMMGVSWEDSGLVAELIGTKTFLNELLAYQKMSKLIKLRKAGGPEYVDNVKQYISAHSEMIATYALCGFSNFASMGIAFGSMSNFAPDRQADIASCGFRALIAGSVSCFMTACIAGVLYVPEVHCAHFLSTHFNNSVVTNSSQLIHCCTQLYTSVTVNDPWNITISNGFSESSLRQCCLLTPAAQFNCSLI</sequence>
<evidence type="ECO:0000313" key="11">
    <source>
        <dbReference type="Ensembl" id="ENSTNIP00000008743.1"/>
    </source>
</evidence>
<dbReference type="PANTHER" id="PTHR10590:SF4">
    <property type="entry name" value="SOLUTE CARRIER FAMILY 28 MEMBER 3"/>
    <property type="match status" value="1"/>
</dbReference>
<evidence type="ECO:0000256" key="5">
    <source>
        <dbReference type="ARBA" id="ARBA00022989"/>
    </source>
</evidence>
<evidence type="ECO:0000256" key="6">
    <source>
        <dbReference type="ARBA" id="ARBA00023136"/>
    </source>
</evidence>
<keyword evidence="4 7" id="KW-0812">Transmembrane</keyword>
<dbReference type="Proteomes" id="UP000007303">
    <property type="component" value="Unassembled WGS sequence"/>
</dbReference>
<evidence type="ECO:0000256" key="4">
    <source>
        <dbReference type="ARBA" id="ARBA00022692"/>
    </source>
</evidence>
<keyword evidence="12" id="KW-1185">Reference proteome</keyword>
<reference evidence="11" key="2">
    <citation type="submission" date="2025-08" db="UniProtKB">
        <authorList>
            <consortium name="Ensembl"/>
        </authorList>
    </citation>
    <scope>IDENTIFICATION</scope>
</reference>
<feature type="domain" description="Concentrative nucleoside transporter C-terminal" evidence="9">
    <location>
        <begin position="304"/>
        <end position="526"/>
    </location>
</feature>
<reference evidence="11" key="3">
    <citation type="submission" date="2025-09" db="UniProtKB">
        <authorList>
            <consortium name="Ensembl"/>
        </authorList>
    </citation>
    <scope>IDENTIFICATION</scope>
</reference>
<dbReference type="Pfam" id="PF01773">
    <property type="entry name" value="Nucleos_tra2_N"/>
    <property type="match status" value="1"/>
</dbReference>
<feature type="transmembrane region" description="Helical" evidence="7">
    <location>
        <begin position="20"/>
        <end position="39"/>
    </location>
</feature>
<dbReference type="GeneTree" id="ENSGT00390000016025"/>
<comment type="similarity">
    <text evidence="2">Belongs to the concentrative nucleoside transporter (CNT) (TC 2.A.41) family.</text>
</comment>
<dbReference type="GO" id="GO:0015860">
    <property type="term" value="P:purine nucleoside transmembrane transport"/>
    <property type="evidence" value="ECO:0007669"/>
    <property type="project" value="TreeGrafter"/>
</dbReference>
<reference evidence="12" key="1">
    <citation type="journal article" date="2004" name="Nature">
        <title>Genome duplication in the teleost fish Tetraodon nigroviridis reveals the early vertebrate proto-karyotype.</title>
        <authorList>
            <person name="Jaillon O."/>
            <person name="Aury J.-M."/>
            <person name="Brunet F."/>
            <person name="Petit J.-L."/>
            <person name="Stange-Thomann N."/>
            <person name="Mauceli E."/>
            <person name="Bouneau L."/>
            <person name="Fischer C."/>
            <person name="Ozouf-Costaz C."/>
            <person name="Bernot A."/>
            <person name="Nicaud S."/>
            <person name="Jaffe D."/>
            <person name="Fisher S."/>
            <person name="Lutfalla G."/>
            <person name="Dossat C."/>
            <person name="Segurens B."/>
            <person name="Dasilva C."/>
            <person name="Salanoubat M."/>
            <person name="Levy M."/>
            <person name="Boudet N."/>
            <person name="Castellano S."/>
            <person name="Anthouard V."/>
            <person name="Jubin C."/>
            <person name="Castelli V."/>
            <person name="Katinka M."/>
            <person name="Vacherie B."/>
            <person name="Biemont C."/>
            <person name="Skalli Z."/>
            <person name="Cattolico L."/>
            <person name="Poulain J."/>
            <person name="De Berardinis V."/>
            <person name="Cruaud C."/>
            <person name="Duprat S."/>
            <person name="Brottier P."/>
            <person name="Coutanceau J.-P."/>
            <person name="Gouzy J."/>
            <person name="Parra G."/>
            <person name="Lardier G."/>
            <person name="Chapple C."/>
            <person name="McKernan K.J."/>
            <person name="McEwan P."/>
            <person name="Bosak S."/>
            <person name="Kellis M."/>
            <person name="Volff J.-N."/>
            <person name="Guigo R."/>
            <person name="Zody M.C."/>
            <person name="Mesirov J."/>
            <person name="Lindblad-Toh K."/>
            <person name="Birren B."/>
            <person name="Nusbaum C."/>
            <person name="Kahn D."/>
            <person name="Robinson-Rechavi M."/>
            <person name="Laudet V."/>
            <person name="Schachter V."/>
            <person name="Quetier F."/>
            <person name="Saurin W."/>
            <person name="Scarpelli C."/>
            <person name="Wincker P."/>
            <person name="Lander E.S."/>
            <person name="Weissenbach J."/>
            <person name="Roest Crollius H."/>
        </authorList>
    </citation>
    <scope>NUCLEOTIDE SEQUENCE [LARGE SCALE GENOMIC DNA]</scope>
</reference>
<feature type="transmembrane region" description="Helical" evidence="7">
    <location>
        <begin position="86"/>
        <end position="105"/>
    </location>
</feature>
<dbReference type="GO" id="GO:0005886">
    <property type="term" value="C:plasma membrane"/>
    <property type="evidence" value="ECO:0007669"/>
    <property type="project" value="UniProtKB-SubCell"/>
</dbReference>
<name>H3CKG4_TETNG</name>
<dbReference type="Pfam" id="PF07662">
    <property type="entry name" value="Nucleos_tra2_C"/>
    <property type="match status" value="1"/>
</dbReference>
<dbReference type="InterPro" id="IPR011657">
    <property type="entry name" value="CNT_C_dom"/>
</dbReference>
<dbReference type="PANTHER" id="PTHR10590">
    <property type="entry name" value="SODIUM/NUCLEOSIDE COTRANSPORTER"/>
    <property type="match status" value="1"/>
</dbReference>
<accession>H3CKG4</accession>
<organism evidence="11 12">
    <name type="scientific">Tetraodon nigroviridis</name>
    <name type="common">Spotted green pufferfish</name>
    <name type="synonym">Chelonodon nigroviridis</name>
    <dbReference type="NCBI Taxonomy" id="99883"/>
    <lineage>
        <taxon>Eukaryota</taxon>
        <taxon>Metazoa</taxon>
        <taxon>Chordata</taxon>
        <taxon>Craniata</taxon>
        <taxon>Vertebrata</taxon>
        <taxon>Euteleostomi</taxon>
        <taxon>Actinopterygii</taxon>
        <taxon>Neopterygii</taxon>
        <taxon>Teleostei</taxon>
        <taxon>Neoteleostei</taxon>
        <taxon>Acanthomorphata</taxon>
        <taxon>Eupercaria</taxon>
        <taxon>Tetraodontiformes</taxon>
        <taxon>Tetradontoidea</taxon>
        <taxon>Tetraodontidae</taxon>
        <taxon>Tetraodon</taxon>
    </lineage>
</organism>
<evidence type="ECO:0000256" key="7">
    <source>
        <dbReference type="SAM" id="Phobius"/>
    </source>
</evidence>
<evidence type="ECO:0000259" key="8">
    <source>
        <dbReference type="Pfam" id="PF01773"/>
    </source>
</evidence>
<dbReference type="HOGENOM" id="CLU_016813_3_0_1"/>
<feature type="transmembrane region" description="Helical" evidence="7">
    <location>
        <begin position="140"/>
        <end position="160"/>
    </location>
</feature>
<feature type="transmembrane region" description="Helical" evidence="7">
    <location>
        <begin position="359"/>
        <end position="380"/>
    </location>
</feature>
<comment type="subcellular location">
    <subcellularLocation>
        <location evidence="1">Cell membrane</location>
        <topology evidence="1">Multi-pass membrane protein</topology>
    </subcellularLocation>
</comment>
<dbReference type="OMA" id="CPERRHD"/>
<keyword evidence="5 7" id="KW-1133">Transmembrane helix</keyword>
<feature type="transmembrane region" description="Helical" evidence="7">
    <location>
        <begin position="510"/>
        <end position="530"/>
    </location>
</feature>
<feature type="transmembrane region" description="Helical" evidence="7">
    <location>
        <begin position="276"/>
        <end position="298"/>
    </location>
</feature>
<feature type="domain" description="Nucleoside transporter/FeoB GTPase Gate" evidence="10">
    <location>
        <begin position="201"/>
        <end position="298"/>
    </location>
</feature>
<evidence type="ECO:0000256" key="3">
    <source>
        <dbReference type="ARBA" id="ARBA00022475"/>
    </source>
</evidence>
<keyword evidence="6 7" id="KW-0472">Membrane</keyword>
<protein>
    <submittedName>
        <fullName evidence="11">Solute carrier family 28 member 3</fullName>
    </submittedName>
</protein>
<dbReference type="STRING" id="99883.ENSTNIP00000008743"/>
<evidence type="ECO:0000313" key="12">
    <source>
        <dbReference type="Proteomes" id="UP000007303"/>
    </source>
</evidence>
<feature type="domain" description="Concentrative nucleoside transporter N-terminal" evidence="8">
    <location>
        <begin position="121"/>
        <end position="193"/>
    </location>
</feature>
<feature type="transmembrane region" description="Helical" evidence="7">
    <location>
        <begin position="386"/>
        <end position="406"/>
    </location>
</feature>
<feature type="transmembrane region" description="Helical" evidence="7">
    <location>
        <begin position="44"/>
        <end position="60"/>
    </location>
</feature>
<feature type="transmembrane region" description="Helical" evidence="7">
    <location>
        <begin position="233"/>
        <end position="255"/>
    </location>
</feature>
<dbReference type="InterPro" id="IPR008276">
    <property type="entry name" value="C_nuclsd_transpt"/>
</dbReference>